<evidence type="ECO:0000256" key="4">
    <source>
        <dbReference type="ARBA" id="ARBA00022741"/>
    </source>
</evidence>
<dbReference type="SUPFAM" id="SSF52540">
    <property type="entry name" value="P-loop containing nucleoside triphosphate hydrolases"/>
    <property type="match status" value="1"/>
</dbReference>
<keyword evidence="3" id="KW-0808">Transferase</keyword>
<dbReference type="Pfam" id="PF00625">
    <property type="entry name" value="Guanylate_kin"/>
    <property type="match status" value="1"/>
</dbReference>
<evidence type="ECO:0000313" key="8">
    <source>
        <dbReference type="EMBL" id="KAJ5077448.1"/>
    </source>
</evidence>
<organism evidence="8 9">
    <name type="scientific">Anaeramoeba ignava</name>
    <name type="common">Anaerobic marine amoeba</name>
    <dbReference type="NCBI Taxonomy" id="1746090"/>
    <lineage>
        <taxon>Eukaryota</taxon>
        <taxon>Metamonada</taxon>
        <taxon>Anaeramoebidae</taxon>
        <taxon>Anaeramoeba</taxon>
    </lineage>
</organism>
<dbReference type="PANTHER" id="PTHR23117">
    <property type="entry name" value="GUANYLATE KINASE-RELATED"/>
    <property type="match status" value="1"/>
</dbReference>
<dbReference type="CDD" id="cd00071">
    <property type="entry name" value="GMPK"/>
    <property type="match status" value="1"/>
</dbReference>
<dbReference type="AlphaFoldDB" id="A0A9Q0LR42"/>
<protein>
    <recommendedName>
        <fullName evidence="2">guanylate kinase</fullName>
        <ecNumber evidence="2">2.7.4.8</ecNumber>
    </recommendedName>
</protein>
<dbReference type="PROSITE" id="PS00856">
    <property type="entry name" value="GUANYLATE_KINASE_1"/>
    <property type="match status" value="1"/>
</dbReference>
<keyword evidence="5 8" id="KW-0418">Kinase</keyword>
<dbReference type="InterPro" id="IPR020590">
    <property type="entry name" value="Guanylate_kinase_CS"/>
</dbReference>
<dbReference type="PANTHER" id="PTHR23117:SF13">
    <property type="entry name" value="GUANYLATE KINASE"/>
    <property type="match status" value="1"/>
</dbReference>
<dbReference type="GO" id="GO:0004385">
    <property type="term" value="F:GMP kinase activity"/>
    <property type="evidence" value="ECO:0007669"/>
    <property type="project" value="UniProtKB-EC"/>
</dbReference>
<evidence type="ECO:0000256" key="2">
    <source>
        <dbReference type="ARBA" id="ARBA00012961"/>
    </source>
</evidence>
<accession>A0A9Q0LR42</accession>
<dbReference type="InterPro" id="IPR027417">
    <property type="entry name" value="P-loop_NTPase"/>
</dbReference>
<evidence type="ECO:0000256" key="5">
    <source>
        <dbReference type="ARBA" id="ARBA00022777"/>
    </source>
</evidence>
<evidence type="ECO:0000259" key="7">
    <source>
        <dbReference type="PROSITE" id="PS50052"/>
    </source>
</evidence>
<reference evidence="8" key="1">
    <citation type="submission" date="2022-10" db="EMBL/GenBank/DDBJ databases">
        <title>Novel sulphate-reducing endosymbionts in the free-living metamonad Anaeramoeba.</title>
        <authorList>
            <person name="Jerlstrom-Hultqvist J."/>
            <person name="Cepicka I."/>
            <person name="Gallot-Lavallee L."/>
            <person name="Salas-Leiva D."/>
            <person name="Curtis B.A."/>
            <person name="Zahonova K."/>
            <person name="Pipaliya S."/>
            <person name="Dacks J."/>
            <person name="Roger A.J."/>
        </authorList>
    </citation>
    <scope>NUCLEOTIDE SEQUENCE</scope>
    <source>
        <strain evidence="8">BMAN</strain>
    </source>
</reference>
<dbReference type="InterPro" id="IPR017665">
    <property type="entry name" value="Guanylate_kinase"/>
</dbReference>
<comment type="caution">
    <text evidence="8">The sequence shown here is derived from an EMBL/GenBank/DDBJ whole genome shotgun (WGS) entry which is preliminary data.</text>
</comment>
<keyword evidence="6" id="KW-0067">ATP-binding</keyword>
<proteinExistence type="inferred from homology"/>
<dbReference type="EMBL" id="JAPDFW010000058">
    <property type="protein sequence ID" value="KAJ5077448.1"/>
    <property type="molecule type" value="Genomic_DNA"/>
</dbReference>
<dbReference type="PROSITE" id="PS50052">
    <property type="entry name" value="GUANYLATE_KINASE_2"/>
    <property type="match status" value="1"/>
</dbReference>
<dbReference type="GO" id="GO:0005524">
    <property type="term" value="F:ATP binding"/>
    <property type="evidence" value="ECO:0007669"/>
    <property type="project" value="UniProtKB-KW"/>
</dbReference>
<dbReference type="SMART" id="SM00072">
    <property type="entry name" value="GuKc"/>
    <property type="match status" value="1"/>
</dbReference>
<dbReference type="InterPro" id="IPR008144">
    <property type="entry name" value="Guanylate_kin-like_dom"/>
</dbReference>
<keyword evidence="9" id="KW-1185">Reference proteome</keyword>
<dbReference type="InterPro" id="IPR008145">
    <property type="entry name" value="GK/Ca_channel_bsu"/>
</dbReference>
<evidence type="ECO:0000313" key="9">
    <source>
        <dbReference type="Proteomes" id="UP001149090"/>
    </source>
</evidence>
<dbReference type="Proteomes" id="UP001149090">
    <property type="component" value="Unassembled WGS sequence"/>
</dbReference>
<keyword evidence="4" id="KW-0547">Nucleotide-binding</keyword>
<evidence type="ECO:0000256" key="6">
    <source>
        <dbReference type="ARBA" id="ARBA00022840"/>
    </source>
</evidence>
<comment type="similarity">
    <text evidence="1">Belongs to the guanylate kinase family.</text>
</comment>
<sequence length="202" mass="23653">MVENLISMLIFVGPSGVGKSTLANEFLRTFPSKFSFSISHTTRSLRGNEVDGKHYYFITKEQMKEKIENNEMLEFDEVHSNFYGTSKSEIERITKNGQISIMDVSIKGAINLKKSDFKSFSIFLLPPSFEELERRLRGRRTESDEKINERLENAKKEIEFSEKNPQHFDQILVNDDLKISYKKLKEILLEKFGKQFNFFEKN</sequence>
<dbReference type="OMA" id="NFITHEV"/>
<dbReference type="OrthoDB" id="6334211at2759"/>
<name>A0A9Q0LR42_ANAIG</name>
<dbReference type="Gene3D" id="3.40.50.300">
    <property type="entry name" value="P-loop containing nucleotide triphosphate hydrolases"/>
    <property type="match status" value="1"/>
</dbReference>
<dbReference type="NCBIfam" id="TIGR03263">
    <property type="entry name" value="guanyl_kin"/>
    <property type="match status" value="1"/>
</dbReference>
<feature type="domain" description="Guanylate kinase-like" evidence="7">
    <location>
        <begin position="6"/>
        <end position="189"/>
    </location>
</feature>
<gene>
    <name evidence="8" type="ORF">M0811_05971</name>
</gene>
<evidence type="ECO:0000256" key="3">
    <source>
        <dbReference type="ARBA" id="ARBA00022679"/>
    </source>
</evidence>
<dbReference type="FunFam" id="3.30.63.10:FF:000002">
    <property type="entry name" value="Guanylate kinase 1"/>
    <property type="match status" value="1"/>
</dbReference>
<evidence type="ECO:0000256" key="1">
    <source>
        <dbReference type="ARBA" id="ARBA00005790"/>
    </source>
</evidence>
<dbReference type="EC" id="2.7.4.8" evidence="2"/>
<dbReference type="GO" id="GO:0005829">
    <property type="term" value="C:cytosol"/>
    <property type="evidence" value="ECO:0007669"/>
    <property type="project" value="TreeGrafter"/>
</dbReference>